<evidence type="ECO:0008006" key="4">
    <source>
        <dbReference type="Google" id="ProtNLM"/>
    </source>
</evidence>
<accession>A0A8E0S718</accession>
<keyword evidence="3" id="KW-1185">Reference proteome</keyword>
<reference evidence="2" key="1">
    <citation type="submission" date="2019-05" db="EMBL/GenBank/DDBJ databases">
        <title>Annotation for the trematode Fasciolopsis buski.</title>
        <authorList>
            <person name="Choi Y.-J."/>
        </authorList>
    </citation>
    <scope>NUCLEOTIDE SEQUENCE</scope>
    <source>
        <strain evidence="2">HT</strain>
        <tissue evidence="2">Whole worm</tissue>
    </source>
</reference>
<comment type="caution">
    <text evidence="2">The sequence shown here is derived from an EMBL/GenBank/DDBJ whole genome shotgun (WGS) entry which is preliminary data.</text>
</comment>
<evidence type="ECO:0000313" key="3">
    <source>
        <dbReference type="Proteomes" id="UP000728185"/>
    </source>
</evidence>
<feature type="region of interest" description="Disordered" evidence="1">
    <location>
        <begin position="169"/>
        <end position="190"/>
    </location>
</feature>
<evidence type="ECO:0000256" key="1">
    <source>
        <dbReference type="SAM" id="MobiDB-lite"/>
    </source>
</evidence>
<sequence length="583" mass="66753">MDQRSISKNLLDCISPPNKQLYPEEHDQNDTIDCFTLPEIDITNDLSCCPTLLPGSVHQNRDEPSAKTTVTENRDANTCNILSPELPRPCTDSFVSEQMRDENVTPRSGQNDTQSTGPSEEIIRENKPYPISSTGVKQIRVLKHRTKADGECNDGMLSSVRYNLESSNVNKSVEGKRETVKPPQGNSYARHVFDPPKLVPVCAKSKQTPLSYSGQETAENAELPRSVVYIIKQSGTMYQLEFYTKNISFSPLYIGERYCIQPANDKKVQPPHYEYRTQSPKNEVSSFYVRQKYAVSVENNQPKTYKYALPPLRVYTDEVPPTRKRSISEASKIQDAGTIFFRYKEILFRVKCTTMHISQMKLPVSLDILERMAKLNMPTSESRKNKGVVIVRCGYDLMQVTFDMDDINLTRVEIKETVAVQTEDKMVYIREKSRITGRPLLLALPESTYFYRDPMRSIHRLHVNFQGSNVMPLWKYELMQNRLAERRGASEAEAKIEQAFKQTRGSRLYFEGLDCLITVQGGLMCCDISLGTDKYEALMADEYQSRTHRRRRTRRLWARKAKSKSESSFDEPPDATVVTQVTI</sequence>
<dbReference type="OrthoDB" id="6241136at2759"/>
<organism evidence="2 3">
    <name type="scientific">Fasciolopsis buskii</name>
    <dbReference type="NCBI Taxonomy" id="27845"/>
    <lineage>
        <taxon>Eukaryota</taxon>
        <taxon>Metazoa</taxon>
        <taxon>Spiralia</taxon>
        <taxon>Lophotrochozoa</taxon>
        <taxon>Platyhelminthes</taxon>
        <taxon>Trematoda</taxon>
        <taxon>Digenea</taxon>
        <taxon>Plagiorchiida</taxon>
        <taxon>Echinostomata</taxon>
        <taxon>Echinostomatoidea</taxon>
        <taxon>Fasciolidae</taxon>
        <taxon>Fasciolopsis</taxon>
    </lineage>
</organism>
<dbReference type="EMBL" id="LUCM01000930">
    <property type="protein sequence ID" value="KAA0199776.1"/>
    <property type="molecule type" value="Genomic_DNA"/>
</dbReference>
<feature type="compositionally biased region" description="Polar residues" evidence="1">
    <location>
        <begin position="105"/>
        <end position="118"/>
    </location>
</feature>
<feature type="region of interest" description="Disordered" evidence="1">
    <location>
        <begin position="101"/>
        <end position="126"/>
    </location>
</feature>
<dbReference type="AlphaFoldDB" id="A0A8E0S718"/>
<protein>
    <recommendedName>
        <fullName evidence="4">CABIT domain-containing protein</fullName>
    </recommendedName>
</protein>
<evidence type="ECO:0000313" key="2">
    <source>
        <dbReference type="EMBL" id="KAA0199776.1"/>
    </source>
</evidence>
<gene>
    <name evidence="2" type="ORF">FBUS_10591</name>
</gene>
<name>A0A8E0S718_9TREM</name>
<proteinExistence type="predicted"/>
<dbReference type="Proteomes" id="UP000728185">
    <property type="component" value="Unassembled WGS sequence"/>
</dbReference>